<dbReference type="EMBL" id="MVBN01000005">
    <property type="protein sequence ID" value="OOK73130.1"/>
    <property type="molecule type" value="Genomic_DNA"/>
</dbReference>
<dbReference type="Proteomes" id="UP000188532">
    <property type="component" value="Unassembled WGS sequence"/>
</dbReference>
<organism evidence="2 3">
    <name type="scientific">Mycobacterium kansasii</name>
    <dbReference type="NCBI Taxonomy" id="1768"/>
    <lineage>
        <taxon>Bacteria</taxon>
        <taxon>Bacillati</taxon>
        <taxon>Actinomycetota</taxon>
        <taxon>Actinomycetes</taxon>
        <taxon>Mycobacteriales</taxon>
        <taxon>Mycobacteriaceae</taxon>
        <taxon>Mycobacterium</taxon>
    </lineage>
</organism>
<evidence type="ECO:0000313" key="3">
    <source>
        <dbReference type="Proteomes" id="UP000188532"/>
    </source>
</evidence>
<accession>A0A1V3X1Z4</accession>
<keyword evidence="1" id="KW-1133">Transmembrane helix</keyword>
<keyword evidence="1" id="KW-0472">Membrane</keyword>
<proteinExistence type="predicted"/>
<sequence length="40" mass="4117">MGTTRLRGRAAPMILTGRTGLLALICVLPIALAPGRQGLS</sequence>
<comment type="caution">
    <text evidence="2">The sequence shown here is derived from an EMBL/GenBank/DDBJ whole genome shotgun (WGS) entry which is preliminary data.</text>
</comment>
<evidence type="ECO:0000256" key="1">
    <source>
        <dbReference type="SAM" id="Phobius"/>
    </source>
</evidence>
<evidence type="ECO:0000313" key="2">
    <source>
        <dbReference type="EMBL" id="OOK73130.1"/>
    </source>
</evidence>
<name>A0A1V3X1Z4_MYCKA</name>
<gene>
    <name evidence="2" type="ORF">BZL29_5134</name>
</gene>
<feature type="transmembrane region" description="Helical" evidence="1">
    <location>
        <begin position="12"/>
        <end position="32"/>
    </location>
</feature>
<dbReference type="AlphaFoldDB" id="A0A1V3X1Z4"/>
<keyword evidence="1" id="KW-0812">Transmembrane</keyword>
<reference evidence="2 3" key="1">
    <citation type="submission" date="2017-02" db="EMBL/GenBank/DDBJ databases">
        <title>Complete genome sequences of Mycobacterium kansasii strains isolated from rhesus macaques.</title>
        <authorList>
            <person name="Panda A."/>
            <person name="Nagaraj S."/>
            <person name="Zhao X."/>
            <person name="Tettelin H."/>
            <person name="Detolla L.J."/>
        </authorList>
    </citation>
    <scope>NUCLEOTIDE SEQUENCE [LARGE SCALE GENOMIC DNA]</scope>
    <source>
        <strain evidence="2 3">11-3469</strain>
    </source>
</reference>
<protein>
    <submittedName>
        <fullName evidence="2">Putative membrane protein</fullName>
    </submittedName>
</protein>